<feature type="domain" description="TACO1/YebC-like N-terminal" evidence="9">
    <location>
        <begin position="5"/>
        <end position="75"/>
    </location>
</feature>
<gene>
    <name evidence="10" type="ORF">H9L12_00100</name>
</gene>
<proteinExistence type="inferred from homology"/>
<dbReference type="InterPro" id="IPR026564">
    <property type="entry name" value="Transcrip_reg_TACO1-like_dom3"/>
</dbReference>
<keyword evidence="5 6" id="KW-0804">Transcription</keyword>
<dbReference type="NCBIfam" id="TIGR01033">
    <property type="entry name" value="YebC/PmpR family DNA-binding transcriptional regulator"/>
    <property type="match status" value="1"/>
</dbReference>
<reference evidence="10 11" key="1">
    <citation type="submission" date="2020-08" db="EMBL/GenBank/DDBJ databases">
        <title>Genome sequence of Sphingomonas rhizophila KACC 19189T.</title>
        <authorList>
            <person name="Hyun D.-W."/>
            <person name="Bae J.-W."/>
        </authorList>
    </citation>
    <scope>NUCLEOTIDE SEQUENCE [LARGE SCALE GENOMIC DNA]</scope>
    <source>
        <strain evidence="10 11">KACC 19189</strain>
    </source>
</reference>
<evidence type="ECO:0000256" key="1">
    <source>
        <dbReference type="ARBA" id="ARBA00008724"/>
    </source>
</evidence>
<sequence length="247" mass="26575">MAGHSKFKNIMHRKGAQDKKRSGMFSKLSREITVAAKMGLPDPDMNPRLRAAVNAAKAQSMPKDNIQRSIDKASKGDAENYEEVRYEGYGPGGVAIIVEALTDNRNRTATNVRTAFSKNGGNLGASGSVAHGFERLGLIEYPAAAGDEDKVMEAAIEAGADDVQSDEDGHQIWTQQDGMHDVAKTLESALGPAEAVKLAWKPNLEVTVTGDDVATLMKLVDALEDDDDVQTVWGNYDISDADLEKLG</sequence>
<dbReference type="GO" id="GO:0006355">
    <property type="term" value="P:regulation of DNA-templated transcription"/>
    <property type="evidence" value="ECO:0007669"/>
    <property type="project" value="UniProtKB-UniRule"/>
</dbReference>
<dbReference type="NCBIfam" id="NF009044">
    <property type="entry name" value="PRK12378.1"/>
    <property type="match status" value="1"/>
</dbReference>
<evidence type="ECO:0000256" key="4">
    <source>
        <dbReference type="ARBA" id="ARBA00023125"/>
    </source>
</evidence>
<dbReference type="EMBL" id="CP060717">
    <property type="protein sequence ID" value="QNN65109.1"/>
    <property type="molecule type" value="Genomic_DNA"/>
</dbReference>
<keyword evidence="2 6" id="KW-0963">Cytoplasm</keyword>
<comment type="subcellular location">
    <subcellularLocation>
        <location evidence="6">Cytoplasm</location>
    </subcellularLocation>
</comment>
<dbReference type="FunFam" id="1.10.10.200:FF:000002">
    <property type="entry name" value="Probable transcriptional regulatory protein CLM62_37755"/>
    <property type="match status" value="1"/>
</dbReference>
<name>A0A7G9SB84_9SPHN</name>
<dbReference type="PANTHER" id="PTHR12532:SF6">
    <property type="entry name" value="TRANSCRIPTIONAL REGULATORY PROTEIN YEBC-RELATED"/>
    <property type="match status" value="1"/>
</dbReference>
<evidence type="ECO:0000313" key="11">
    <source>
        <dbReference type="Proteomes" id="UP000515955"/>
    </source>
</evidence>
<dbReference type="InterPro" id="IPR002876">
    <property type="entry name" value="Transcrip_reg_TACO1-like"/>
</dbReference>
<keyword evidence="3 6" id="KW-0805">Transcription regulation</keyword>
<keyword evidence="11" id="KW-1185">Reference proteome</keyword>
<dbReference type="InterPro" id="IPR049083">
    <property type="entry name" value="TACO1_YebC_N"/>
</dbReference>
<evidence type="ECO:0000313" key="10">
    <source>
        <dbReference type="EMBL" id="QNN65109.1"/>
    </source>
</evidence>
<evidence type="ECO:0000259" key="8">
    <source>
        <dbReference type="Pfam" id="PF01709"/>
    </source>
</evidence>
<dbReference type="SUPFAM" id="SSF75625">
    <property type="entry name" value="YebC-like"/>
    <property type="match status" value="1"/>
</dbReference>
<dbReference type="Pfam" id="PF20772">
    <property type="entry name" value="TACO1_YebC_N"/>
    <property type="match status" value="1"/>
</dbReference>
<dbReference type="Proteomes" id="UP000515955">
    <property type="component" value="Chromosome"/>
</dbReference>
<dbReference type="NCBIfam" id="NF001030">
    <property type="entry name" value="PRK00110.1"/>
    <property type="match status" value="1"/>
</dbReference>
<organism evidence="10 11">
    <name type="scientific">Sphingomonas rhizophila</name>
    <dbReference type="NCBI Taxonomy" id="2071607"/>
    <lineage>
        <taxon>Bacteria</taxon>
        <taxon>Pseudomonadati</taxon>
        <taxon>Pseudomonadota</taxon>
        <taxon>Alphaproteobacteria</taxon>
        <taxon>Sphingomonadales</taxon>
        <taxon>Sphingomonadaceae</taxon>
        <taxon>Sphingomonas</taxon>
    </lineage>
</organism>
<evidence type="ECO:0000256" key="3">
    <source>
        <dbReference type="ARBA" id="ARBA00023015"/>
    </source>
</evidence>
<evidence type="ECO:0000256" key="2">
    <source>
        <dbReference type="ARBA" id="ARBA00022490"/>
    </source>
</evidence>
<dbReference type="RefSeq" id="WP_187542106.1">
    <property type="nucleotide sequence ID" value="NZ_CP060717.1"/>
</dbReference>
<protein>
    <recommendedName>
        <fullName evidence="6">Probable transcriptional regulatory protein H9L12_00100</fullName>
    </recommendedName>
</protein>
<dbReference type="HAMAP" id="MF_00693">
    <property type="entry name" value="Transcrip_reg_TACO1"/>
    <property type="match status" value="1"/>
</dbReference>
<feature type="domain" description="TACO1/YebC-like second and third" evidence="8">
    <location>
        <begin position="81"/>
        <end position="235"/>
    </location>
</feature>
<evidence type="ECO:0000256" key="5">
    <source>
        <dbReference type="ARBA" id="ARBA00023163"/>
    </source>
</evidence>
<feature type="region of interest" description="Disordered" evidence="7">
    <location>
        <begin position="1"/>
        <end position="24"/>
    </location>
</feature>
<dbReference type="InterPro" id="IPR017856">
    <property type="entry name" value="Integrase-like_N"/>
</dbReference>
<dbReference type="Gene3D" id="1.10.10.200">
    <property type="match status" value="1"/>
</dbReference>
<keyword evidence="4 6" id="KW-0238">DNA-binding</keyword>
<dbReference type="KEGG" id="srhi:H9L12_00100"/>
<feature type="compositionally biased region" description="Basic residues" evidence="7">
    <location>
        <begin position="1"/>
        <end position="14"/>
    </location>
</feature>
<accession>A0A7G9SB84</accession>
<dbReference type="GO" id="GO:0003677">
    <property type="term" value="F:DNA binding"/>
    <property type="evidence" value="ECO:0007669"/>
    <property type="project" value="UniProtKB-UniRule"/>
</dbReference>
<dbReference type="InterPro" id="IPR048300">
    <property type="entry name" value="TACO1_YebC-like_2nd/3rd_dom"/>
</dbReference>
<evidence type="ECO:0000259" key="9">
    <source>
        <dbReference type="Pfam" id="PF20772"/>
    </source>
</evidence>
<dbReference type="GO" id="GO:0005829">
    <property type="term" value="C:cytosol"/>
    <property type="evidence" value="ECO:0007669"/>
    <property type="project" value="TreeGrafter"/>
</dbReference>
<dbReference type="Gene3D" id="3.30.70.980">
    <property type="match status" value="2"/>
</dbReference>
<dbReference type="AlphaFoldDB" id="A0A7G9SB84"/>
<evidence type="ECO:0000256" key="7">
    <source>
        <dbReference type="SAM" id="MobiDB-lite"/>
    </source>
</evidence>
<evidence type="ECO:0000256" key="6">
    <source>
        <dbReference type="HAMAP-Rule" id="MF_00693"/>
    </source>
</evidence>
<dbReference type="Pfam" id="PF01709">
    <property type="entry name" value="Transcrip_reg"/>
    <property type="match status" value="1"/>
</dbReference>
<dbReference type="InterPro" id="IPR029072">
    <property type="entry name" value="YebC-like"/>
</dbReference>
<dbReference type="PANTHER" id="PTHR12532">
    <property type="entry name" value="TRANSLATIONAL ACTIVATOR OF CYTOCHROME C OXIDASE 1"/>
    <property type="match status" value="1"/>
</dbReference>
<comment type="similarity">
    <text evidence="1 6">Belongs to the TACO1 family.</text>
</comment>